<keyword evidence="2" id="KW-1185">Reference proteome</keyword>
<evidence type="ECO:0000313" key="1">
    <source>
        <dbReference type="EMBL" id="GGH10536.1"/>
    </source>
</evidence>
<sequence length="204" mass="20966">MATRDVPTLDSSGRMYAKHLPQRVAEATQFQGYIDPLNRDVLQLSYYDTNAADLVGDTVLADIPAVDPAQAVLTSLRTVVLKDGKVPAAVLPAVTGGTGGSVSGTSRKDLVLGAGFTKPSWGRQPSFTVLLGEAHLAGHLAPGTSDFIVGAVIATGGTWAAGIKAIAATDTGRVLLRSTATTLEIDSILTGSAPAWLSLDGVIV</sequence>
<gene>
    <name evidence="1" type="ORF">GCM10011577_39380</name>
</gene>
<organism evidence="1 2">
    <name type="scientific">Pseudarthrobacter polychromogenes</name>
    <dbReference type="NCBI Taxonomy" id="1676"/>
    <lineage>
        <taxon>Bacteria</taxon>
        <taxon>Bacillati</taxon>
        <taxon>Actinomycetota</taxon>
        <taxon>Actinomycetes</taxon>
        <taxon>Micrococcales</taxon>
        <taxon>Micrococcaceae</taxon>
        <taxon>Pseudarthrobacter</taxon>
    </lineage>
</organism>
<dbReference type="Proteomes" id="UP000596938">
    <property type="component" value="Unassembled WGS sequence"/>
</dbReference>
<reference evidence="2" key="1">
    <citation type="journal article" date="2019" name="Int. J. Syst. Evol. Microbiol.">
        <title>The Global Catalogue of Microorganisms (GCM) 10K type strain sequencing project: providing services to taxonomists for standard genome sequencing and annotation.</title>
        <authorList>
            <consortium name="The Broad Institute Genomics Platform"/>
            <consortium name="The Broad Institute Genome Sequencing Center for Infectious Disease"/>
            <person name="Wu L."/>
            <person name="Ma J."/>
        </authorList>
    </citation>
    <scope>NUCLEOTIDE SEQUENCE [LARGE SCALE GENOMIC DNA]</scope>
    <source>
        <strain evidence="2">CGMCC 1.1927</strain>
    </source>
</reference>
<dbReference type="EMBL" id="BMKU01000019">
    <property type="protein sequence ID" value="GGH10536.1"/>
    <property type="molecule type" value="Genomic_DNA"/>
</dbReference>
<comment type="caution">
    <text evidence="1">The sequence shown here is derived from an EMBL/GenBank/DDBJ whole genome shotgun (WGS) entry which is preliminary data.</text>
</comment>
<accession>A0ABQ1Y3M0</accession>
<evidence type="ECO:0000313" key="2">
    <source>
        <dbReference type="Proteomes" id="UP000596938"/>
    </source>
</evidence>
<dbReference type="RefSeq" id="WP_188813842.1">
    <property type="nucleotide sequence ID" value="NZ_BAAAWV010000001.1"/>
</dbReference>
<proteinExistence type="predicted"/>
<name>A0ABQ1Y3M0_9MICC</name>
<protein>
    <submittedName>
        <fullName evidence="1">Uncharacterized protein</fullName>
    </submittedName>
</protein>